<dbReference type="Proteomes" id="UP000681722">
    <property type="component" value="Unassembled WGS sequence"/>
</dbReference>
<evidence type="ECO:0000256" key="1">
    <source>
        <dbReference type="SAM" id="MobiDB-lite"/>
    </source>
</evidence>
<name>A0A815KIY5_9BILA</name>
<evidence type="ECO:0000313" key="3">
    <source>
        <dbReference type="EMBL" id="CAF1390460.1"/>
    </source>
</evidence>
<evidence type="ECO:0000313" key="4">
    <source>
        <dbReference type="EMBL" id="CAF3828428.1"/>
    </source>
</evidence>
<reference evidence="3" key="1">
    <citation type="submission" date="2021-02" db="EMBL/GenBank/DDBJ databases">
        <authorList>
            <person name="Nowell W R."/>
        </authorList>
    </citation>
    <scope>NUCLEOTIDE SEQUENCE</scope>
</reference>
<dbReference type="Proteomes" id="UP000677228">
    <property type="component" value="Unassembled WGS sequence"/>
</dbReference>
<evidence type="ECO:0000313" key="2">
    <source>
        <dbReference type="EMBL" id="CAF1063105.1"/>
    </source>
</evidence>
<dbReference type="Proteomes" id="UP000663829">
    <property type="component" value="Unassembled WGS sequence"/>
</dbReference>
<protein>
    <submittedName>
        <fullName evidence="3">Uncharacterized protein</fullName>
    </submittedName>
</protein>
<gene>
    <name evidence="3" type="ORF">GPM918_LOCUS32767</name>
    <name evidence="2" type="ORF">OVA965_LOCUS17517</name>
    <name evidence="5" type="ORF">SRO942_LOCUS33446</name>
    <name evidence="4" type="ORF">TMI583_LOCUS17528</name>
</gene>
<evidence type="ECO:0000313" key="5">
    <source>
        <dbReference type="EMBL" id="CAF4285164.1"/>
    </source>
</evidence>
<comment type="caution">
    <text evidence="3">The sequence shown here is derived from an EMBL/GenBank/DDBJ whole genome shotgun (WGS) entry which is preliminary data.</text>
</comment>
<dbReference type="AlphaFoldDB" id="A0A815KIY5"/>
<sequence>MDISSLGHENFLSAELDLQKKFGTPATHALSGEAGNAIKRFFCFYFLFGYLPSRLITDESLVLLFKLNFKSTTTFKLKDGDFFRDENVSSQKSPTKGAIQSCGMGSDDEDVEYDPLSLNPNNNMISKCK</sequence>
<feature type="region of interest" description="Disordered" evidence="1">
    <location>
        <begin position="86"/>
        <end position="113"/>
    </location>
</feature>
<dbReference type="EMBL" id="CAJOBA010008434">
    <property type="protein sequence ID" value="CAF3828428.1"/>
    <property type="molecule type" value="Genomic_DNA"/>
</dbReference>
<evidence type="ECO:0000313" key="6">
    <source>
        <dbReference type="Proteomes" id="UP000663829"/>
    </source>
</evidence>
<keyword evidence="6" id="KW-1185">Reference proteome</keyword>
<accession>A0A815KIY5</accession>
<dbReference type="EMBL" id="CAJOBC010082369">
    <property type="protein sequence ID" value="CAF4285164.1"/>
    <property type="molecule type" value="Genomic_DNA"/>
</dbReference>
<proteinExistence type="predicted"/>
<dbReference type="EMBL" id="CAJNOK010008420">
    <property type="protein sequence ID" value="CAF1063105.1"/>
    <property type="molecule type" value="Genomic_DNA"/>
</dbReference>
<dbReference type="Proteomes" id="UP000682733">
    <property type="component" value="Unassembled WGS sequence"/>
</dbReference>
<dbReference type="EMBL" id="CAJNOQ010016958">
    <property type="protein sequence ID" value="CAF1390460.1"/>
    <property type="molecule type" value="Genomic_DNA"/>
</dbReference>
<organism evidence="3 6">
    <name type="scientific">Didymodactylos carnosus</name>
    <dbReference type="NCBI Taxonomy" id="1234261"/>
    <lineage>
        <taxon>Eukaryota</taxon>
        <taxon>Metazoa</taxon>
        <taxon>Spiralia</taxon>
        <taxon>Gnathifera</taxon>
        <taxon>Rotifera</taxon>
        <taxon>Eurotatoria</taxon>
        <taxon>Bdelloidea</taxon>
        <taxon>Philodinida</taxon>
        <taxon>Philodinidae</taxon>
        <taxon>Didymodactylos</taxon>
    </lineage>
</organism>